<keyword evidence="6" id="KW-1133">Transmembrane helix</keyword>
<feature type="transmembrane region" description="Helical" evidence="6">
    <location>
        <begin position="260"/>
        <end position="281"/>
    </location>
</feature>
<name>S6BIL7_BABBO</name>
<dbReference type="EMBL" id="AK442325">
    <property type="protein sequence ID" value="BAN66119.1"/>
    <property type="molecule type" value="mRNA"/>
</dbReference>
<feature type="transmembrane region" description="Helical" evidence="6">
    <location>
        <begin position="287"/>
        <end position="311"/>
    </location>
</feature>
<evidence type="ECO:0000313" key="7">
    <source>
        <dbReference type="EMBL" id="BAN66119.1"/>
    </source>
</evidence>
<dbReference type="InterPro" id="IPR000462">
    <property type="entry name" value="CDP-OH_P_trans"/>
</dbReference>
<dbReference type="InterPro" id="IPR043130">
    <property type="entry name" value="CDP-OH_PTrfase_TM_dom"/>
</dbReference>
<sequence length="406" mass="45602">MESLTRMIPKANMPKLKDYKFQSGGSTKLDCLINVIWWNPIASLIPRFISPNVITLSGTLCLIAMNYCILAYIPNLESSKTPEWLPLMIAGGILLYMTLDGIDGKQARKLGMSSPVGQLLDHGVDAVVSVFYPYMCFAIYPGGFSLTVMLMCAISPIHVLCTVWRESEFSTFSHVNGIIGVTETNLGMIGLQLMVYYTRPYLNMPLTKGVGRNDYILWLSKYTPRLVDLEMVTMYVIAAMAYYEGIMGVMSLLRDTRHKLRYIVFMSSAILHASSSYYMAFILPSKFRIAACLFASTCCAIMCVNNIVCLLGHSRLRAFHFALLPHYILLLHYYGGIVLRRYGYHVAPLSSKDMHKLLIIISAYGFACIVYIFAKTIKEVMDYLGIPLLSVPRGAAQKKSNETRHT</sequence>
<dbReference type="GO" id="GO:0016020">
    <property type="term" value="C:membrane"/>
    <property type="evidence" value="ECO:0007669"/>
    <property type="project" value="UniProtKB-SubCell"/>
</dbReference>
<evidence type="ECO:0000256" key="5">
    <source>
        <dbReference type="RuleBase" id="RU003750"/>
    </source>
</evidence>
<dbReference type="Pfam" id="PF01066">
    <property type="entry name" value="CDP-OH_P_transf"/>
    <property type="match status" value="1"/>
</dbReference>
<evidence type="ECO:0000256" key="6">
    <source>
        <dbReference type="SAM" id="Phobius"/>
    </source>
</evidence>
<evidence type="ECO:0000256" key="2">
    <source>
        <dbReference type="ARBA" id="ARBA00010441"/>
    </source>
</evidence>
<organism evidence="7">
    <name type="scientific">Babesia bovis</name>
    <dbReference type="NCBI Taxonomy" id="5865"/>
    <lineage>
        <taxon>Eukaryota</taxon>
        <taxon>Sar</taxon>
        <taxon>Alveolata</taxon>
        <taxon>Apicomplexa</taxon>
        <taxon>Aconoidasida</taxon>
        <taxon>Piroplasmida</taxon>
        <taxon>Babesiidae</taxon>
        <taxon>Babesia</taxon>
    </lineage>
</organism>
<dbReference type="GO" id="GO:0016780">
    <property type="term" value="F:phosphotransferase activity, for other substituted phosphate groups"/>
    <property type="evidence" value="ECO:0007669"/>
    <property type="project" value="InterPro"/>
</dbReference>
<feature type="transmembrane region" description="Helical" evidence="6">
    <location>
        <begin position="357"/>
        <end position="374"/>
    </location>
</feature>
<feature type="transmembrane region" description="Helical" evidence="6">
    <location>
        <begin position="84"/>
        <end position="102"/>
    </location>
</feature>
<dbReference type="AlphaFoldDB" id="S6BIL7"/>
<comment type="similarity">
    <text evidence="2 5">Belongs to the CDP-alcohol phosphatidyltransferase class-I family.</text>
</comment>
<dbReference type="Gene3D" id="1.20.120.1760">
    <property type="match status" value="1"/>
</dbReference>
<feature type="transmembrane region" description="Helical" evidence="6">
    <location>
        <begin position="232"/>
        <end position="253"/>
    </location>
</feature>
<dbReference type="InterPro" id="IPR014472">
    <property type="entry name" value="CHOPT"/>
</dbReference>
<protein>
    <submittedName>
        <fullName evidence="7">Ethanolamine phosphatidyltransferase, putative</fullName>
    </submittedName>
</protein>
<dbReference type="PANTHER" id="PTHR10414">
    <property type="entry name" value="ETHANOLAMINEPHOSPHOTRANSFERASE"/>
    <property type="match status" value="1"/>
</dbReference>
<evidence type="ECO:0000256" key="4">
    <source>
        <dbReference type="ARBA" id="ARBA00023136"/>
    </source>
</evidence>
<keyword evidence="4 6" id="KW-0472">Membrane</keyword>
<dbReference type="VEuPathDB" id="PiroplasmaDB:BBOV_IV011360"/>
<feature type="transmembrane region" description="Helical" evidence="6">
    <location>
        <begin position="53"/>
        <end position="72"/>
    </location>
</feature>
<dbReference type="PANTHER" id="PTHR10414:SF37">
    <property type="entry name" value="BB IN A BOXCAR, ISOFORM C"/>
    <property type="match status" value="1"/>
</dbReference>
<evidence type="ECO:0000256" key="1">
    <source>
        <dbReference type="ARBA" id="ARBA00004370"/>
    </source>
</evidence>
<feature type="transmembrane region" description="Helical" evidence="6">
    <location>
        <begin position="146"/>
        <end position="164"/>
    </location>
</feature>
<dbReference type="PROSITE" id="PS00379">
    <property type="entry name" value="CDP_ALCOHOL_P_TRANSF"/>
    <property type="match status" value="1"/>
</dbReference>
<dbReference type="GO" id="GO:0008654">
    <property type="term" value="P:phospholipid biosynthetic process"/>
    <property type="evidence" value="ECO:0007669"/>
    <property type="project" value="InterPro"/>
</dbReference>
<keyword evidence="6" id="KW-0812">Transmembrane</keyword>
<evidence type="ECO:0000256" key="3">
    <source>
        <dbReference type="ARBA" id="ARBA00022679"/>
    </source>
</evidence>
<keyword evidence="3 5" id="KW-0808">Transferase</keyword>
<feature type="transmembrane region" description="Helical" evidence="6">
    <location>
        <begin position="176"/>
        <end position="197"/>
    </location>
</feature>
<reference evidence="7" key="1">
    <citation type="journal article" date="2014" name="BMC Genomics">
        <title>The Babesia bovis gene and promoter model: an update from full-length EST analysis.</title>
        <authorList>
            <person name="Yamagishi J."/>
            <person name="Wakaguri H."/>
            <person name="Yokoyama N."/>
            <person name="Yamashita R."/>
            <person name="Suzuki Y."/>
            <person name="Xuan X."/>
            <person name="Igarashi I."/>
        </authorList>
    </citation>
    <scope>NUCLEOTIDE SEQUENCE</scope>
    <source>
        <strain evidence="7">Texas</strain>
    </source>
</reference>
<comment type="subcellular location">
    <subcellularLocation>
        <location evidence="1">Membrane</location>
    </subcellularLocation>
</comment>
<gene>
    <name evidence="7" type="primary">BBOV_IV011360</name>
</gene>
<feature type="transmembrane region" description="Helical" evidence="6">
    <location>
        <begin position="318"/>
        <end position="337"/>
    </location>
</feature>
<dbReference type="InterPro" id="IPR048254">
    <property type="entry name" value="CDP_ALCOHOL_P_TRANSF_CS"/>
</dbReference>
<accession>S6BIL7</accession>
<proteinExistence type="evidence at transcript level"/>